<dbReference type="EMBL" id="JACPUR010000025">
    <property type="protein sequence ID" value="MBI3128236.1"/>
    <property type="molecule type" value="Genomic_DNA"/>
</dbReference>
<name>A0A932HZ11_UNCTE</name>
<organism evidence="1 2">
    <name type="scientific">Tectimicrobiota bacterium</name>
    <dbReference type="NCBI Taxonomy" id="2528274"/>
    <lineage>
        <taxon>Bacteria</taxon>
        <taxon>Pseudomonadati</taxon>
        <taxon>Nitrospinota/Tectimicrobiota group</taxon>
        <taxon>Candidatus Tectimicrobiota</taxon>
    </lineage>
</organism>
<proteinExistence type="predicted"/>
<dbReference type="Proteomes" id="UP000782312">
    <property type="component" value="Unassembled WGS sequence"/>
</dbReference>
<sequence>MSERGASAAKTLAKIESLGFTHVVMIPDSESRLLHEAAGRSKSIKLITPCREGESMAIAAGLWTGGRKPLVVVQCTGLFEAGDSLRGCGLGPKIPLRLMVGWRGYAGAIANRKPIDSAYTYTEPVLSAYGIPHWHLMRDEDLPLLDTMDKTAGETSFPAAVVTGFTFRP</sequence>
<accession>A0A932HZ11</accession>
<evidence type="ECO:0008006" key="3">
    <source>
        <dbReference type="Google" id="ProtNLM"/>
    </source>
</evidence>
<dbReference type="CDD" id="cd07035">
    <property type="entry name" value="TPP_PYR_POX_like"/>
    <property type="match status" value="1"/>
</dbReference>
<dbReference type="AlphaFoldDB" id="A0A932HZ11"/>
<reference evidence="1" key="1">
    <citation type="submission" date="2020-07" db="EMBL/GenBank/DDBJ databases">
        <title>Huge and variable diversity of episymbiotic CPR bacteria and DPANN archaea in groundwater ecosystems.</title>
        <authorList>
            <person name="He C.Y."/>
            <person name="Keren R."/>
            <person name="Whittaker M."/>
            <person name="Farag I.F."/>
            <person name="Doudna J."/>
            <person name="Cate J.H.D."/>
            <person name="Banfield J.F."/>
        </authorList>
    </citation>
    <scope>NUCLEOTIDE SEQUENCE</scope>
    <source>
        <strain evidence="1">NC_groundwater_763_Ag_S-0.2um_68_21</strain>
    </source>
</reference>
<gene>
    <name evidence="1" type="ORF">HYZ11_11575</name>
</gene>
<protein>
    <recommendedName>
        <fullName evidence="3">Thiamine pyrophosphate enzyme N-terminal TPP-binding domain-containing protein</fullName>
    </recommendedName>
</protein>
<dbReference type="SUPFAM" id="SSF52518">
    <property type="entry name" value="Thiamin diphosphate-binding fold (THDP-binding)"/>
    <property type="match status" value="1"/>
</dbReference>
<evidence type="ECO:0000313" key="1">
    <source>
        <dbReference type="EMBL" id="MBI3128236.1"/>
    </source>
</evidence>
<dbReference type="Gene3D" id="3.40.50.970">
    <property type="match status" value="1"/>
</dbReference>
<dbReference type="InterPro" id="IPR029061">
    <property type="entry name" value="THDP-binding"/>
</dbReference>
<evidence type="ECO:0000313" key="2">
    <source>
        <dbReference type="Proteomes" id="UP000782312"/>
    </source>
</evidence>
<comment type="caution">
    <text evidence="1">The sequence shown here is derived from an EMBL/GenBank/DDBJ whole genome shotgun (WGS) entry which is preliminary data.</text>
</comment>